<dbReference type="InterPro" id="IPR007795">
    <property type="entry name" value="T7SS_EccB"/>
</dbReference>
<evidence type="ECO:0000313" key="1">
    <source>
        <dbReference type="EMBL" id="MFD1052463.1"/>
    </source>
</evidence>
<protein>
    <submittedName>
        <fullName evidence="1">Type VII secretion protein EccB</fullName>
    </submittedName>
</protein>
<organism evidence="1 2">
    <name type="scientific">Kibdelosporangium lantanae</name>
    <dbReference type="NCBI Taxonomy" id="1497396"/>
    <lineage>
        <taxon>Bacteria</taxon>
        <taxon>Bacillati</taxon>
        <taxon>Actinomycetota</taxon>
        <taxon>Actinomycetes</taxon>
        <taxon>Pseudonocardiales</taxon>
        <taxon>Pseudonocardiaceae</taxon>
        <taxon>Kibdelosporangium</taxon>
    </lineage>
</organism>
<keyword evidence="2" id="KW-1185">Reference proteome</keyword>
<proteinExistence type="predicted"/>
<dbReference type="Pfam" id="PF05108">
    <property type="entry name" value="T7SS_ESX1_EccB"/>
    <property type="match status" value="1"/>
</dbReference>
<reference evidence="2" key="1">
    <citation type="journal article" date="2019" name="Int. J. Syst. Evol. Microbiol.">
        <title>The Global Catalogue of Microorganisms (GCM) 10K type strain sequencing project: providing services to taxonomists for standard genome sequencing and annotation.</title>
        <authorList>
            <consortium name="The Broad Institute Genomics Platform"/>
            <consortium name="The Broad Institute Genome Sequencing Center for Infectious Disease"/>
            <person name="Wu L."/>
            <person name="Ma J."/>
        </authorList>
    </citation>
    <scope>NUCLEOTIDE SEQUENCE [LARGE SCALE GENOMIC DNA]</scope>
    <source>
        <strain evidence="2">JCM 31486</strain>
    </source>
</reference>
<gene>
    <name evidence="1" type="ORF">ACFQ1S_46190</name>
</gene>
<feature type="non-terminal residue" evidence="1">
    <location>
        <position position="54"/>
    </location>
</feature>
<name>A0ABW3MP56_9PSEU</name>
<accession>A0ABW3MP56</accession>
<comment type="caution">
    <text evidence="1">The sequence shown here is derived from an EMBL/GenBank/DDBJ whole genome shotgun (WGS) entry which is preliminary data.</text>
</comment>
<dbReference type="Proteomes" id="UP001597045">
    <property type="component" value="Unassembled WGS sequence"/>
</dbReference>
<evidence type="ECO:0000313" key="2">
    <source>
        <dbReference type="Proteomes" id="UP001597045"/>
    </source>
</evidence>
<dbReference type="EMBL" id="JBHTIS010004441">
    <property type="protein sequence ID" value="MFD1052463.1"/>
    <property type="molecule type" value="Genomic_DNA"/>
</dbReference>
<sequence>MPSTPTTKSQVQAYRFVLRRMQSALVRKDAVMLHDPMRTHSRATIVGVCLGVLG</sequence>